<dbReference type="PRINTS" id="PR00988">
    <property type="entry name" value="URIDINKINASE"/>
</dbReference>
<keyword evidence="2" id="KW-1185">Reference proteome</keyword>
<evidence type="ECO:0000313" key="1">
    <source>
        <dbReference type="EnsemblMetazoa" id="PPA20279.1"/>
    </source>
</evidence>
<reference evidence="2" key="1">
    <citation type="journal article" date="2008" name="Nat. Genet.">
        <title>The Pristionchus pacificus genome provides a unique perspective on nematode lifestyle and parasitism.</title>
        <authorList>
            <person name="Dieterich C."/>
            <person name="Clifton S.W."/>
            <person name="Schuster L.N."/>
            <person name="Chinwalla A."/>
            <person name="Delehaunty K."/>
            <person name="Dinkelacker I."/>
            <person name="Fulton L."/>
            <person name="Fulton R."/>
            <person name="Godfrey J."/>
            <person name="Minx P."/>
            <person name="Mitreva M."/>
            <person name="Roeseler W."/>
            <person name="Tian H."/>
            <person name="Witte H."/>
            <person name="Yang S.P."/>
            <person name="Wilson R.K."/>
            <person name="Sommer R.J."/>
        </authorList>
    </citation>
    <scope>NUCLEOTIDE SEQUENCE [LARGE SCALE GENOMIC DNA]</scope>
    <source>
        <strain evidence="2">PS312</strain>
    </source>
</reference>
<dbReference type="SUPFAM" id="SSF52540">
    <property type="entry name" value="P-loop containing nucleoside triphosphate hydrolases"/>
    <property type="match status" value="1"/>
</dbReference>
<dbReference type="OrthoDB" id="10257085at2759"/>
<reference evidence="1" key="2">
    <citation type="submission" date="2022-06" db="UniProtKB">
        <authorList>
            <consortium name="EnsemblMetazoa"/>
        </authorList>
    </citation>
    <scope>IDENTIFICATION</scope>
    <source>
        <strain evidence="1">PS312</strain>
    </source>
</reference>
<dbReference type="Proteomes" id="UP000005239">
    <property type="component" value="Unassembled WGS sequence"/>
</dbReference>
<dbReference type="GO" id="GO:0005524">
    <property type="term" value="F:ATP binding"/>
    <property type="evidence" value="ECO:0007669"/>
    <property type="project" value="InterPro"/>
</dbReference>
<organism evidence="1 2">
    <name type="scientific">Pristionchus pacificus</name>
    <name type="common">Parasitic nematode worm</name>
    <dbReference type="NCBI Taxonomy" id="54126"/>
    <lineage>
        <taxon>Eukaryota</taxon>
        <taxon>Metazoa</taxon>
        <taxon>Ecdysozoa</taxon>
        <taxon>Nematoda</taxon>
        <taxon>Chromadorea</taxon>
        <taxon>Rhabditida</taxon>
        <taxon>Rhabditina</taxon>
        <taxon>Diplogasteromorpha</taxon>
        <taxon>Diplogasteroidea</taxon>
        <taxon>Neodiplogasteridae</taxon>
        <taxon>Pristionchus</taxon>
    </lineage>
</organism>
<dbReference type="Pfam" id="PF00485">
    <property type="entry name" value="PRK"/>
    <property type="match status" value="1"/>
</dbReference>
<dbReference type="GO" id="GO:0005737">
    <property type="term" value="C:cytoplasm"/>
    <property type="evidence" value="ECO:0000318"/>
    <property type="project" value="GO_Central"/>
</dbReference>
<accession>A0A8R1UCR3</accession>
<dbReference type="Gene3D" id="3.40.50.300">
    <property type="entry name" value="P-loop containing nucleotide triphosphate hydrolases"/>
    <property type="match status" value="1"/>
</dbReference>
<dbReference type="GO" id="GO:0004849">
    <property type="term" value="F:uridine kinase activity"/>
    <property type="evidence" value="ECO:0000318"/>
    <property type="project" value="GO_Central"/>
</dbReference>
<dbReference type="AlphaFoldDB" id="A0A2A6CV88"/>
<name>A0A2A6CV88_PRIPA</name>
<accession>A0A2A6CV88</accession>
<sequence length="193" mass="22081">MDGIAVRIKEIANEILNQLNDSRVGIMCMDDFYKNLCPEEMQKVLERRMNFDEPNSFDFDLLRDALTKIKKGGTVEIPEYDFKSCIRTFNGKTIGNVNVLIFEGILSLYSDEIAELLDLKVFVTADDDIRLIRRIQRDTKERGRSIDSQAKADAIISNDGTANNLENAIRLIVSRIREEICGRNNINEIAIFE</sequence>
<dbReference type="PANTHER" id="PTHR10285">
    <property type="entry name" value="URIDINE KINASE"/>
    <property type="match status" value="1"/>
</dbReference>
<evidence type="ECO:0000313" key="2">
    <source>
        <dbReference type="Proteomes" id="UP000005239"/>
    </source>
</evidence>
<dbReference type="InterPro" id="IPR006083">
    <property type="entry name" value="PRK/URK"/>
</dbReference>
<dbReference type="InterPro" id="IPR027417">
    <property type="entry name" value="P-loop_NTPase"/>
</dbReference>
<protein>
    <submittedName>
        <fullName evidence="1">PRK domain-containing protein</fullName>
    </submittedName>
</protein>
<dbReference type="EnsemblMetazoa" id="PPA20279.1">
    <property type="protein sequence ID" value="PPA20279.1"/>
    <property type="gene ID" value="WBGene00109833"/>
</dbReference>
<proteinExistence type="predicted"/>
<gene>
    <name evidence="1" type="primary">WBGene00109833</name>
</gene>